<accession>A0A5N5T0D3</accession>
<proteinExistence type="predicted"/>
<gene>
    <name evidence="3" type="primary">LIPM</name>
    <name evidence="3" type="ORF">Anas_14621</name>
</gene>
<dbReference type="AlphaFoldDB" id="A0A5N5T0D3"/>
<evidence type="ECO:0000313" key="3">
    <source>
        <dbReference type="EMBL" id="KAB7499657.1"/>
    </source>
</evidence>
<evidence type="ECO:0000259" key="2">
    <source>
        <dbReference type="Pfam" id="PF04083"/>
    </source>
</evidence>
<dbReference type="EMBL" id="SEYY01017390">
    <property type="protein sequence ID" value="KAB7499657.1"/>
    <property type="molecule type" value="Genomic_DNA"/>
</dbReference>
<feature type="domain" description="Partial AB-hydrolase lipase" evidence="2">
    <location>
        <begin position="52"/>
        <end position="104"/>
    </location>
</feature>
<evidence type="ECO:0000313" key="4">
    <source>
        <dbReference type="Proteomes" id="UP000326759"/>
    </source>
</evidence>
<feature type="signal peptide" evidence="1">
    <location>
        <begin position="1"/>
        <end position="22"/>
    </location>
</feature>
<dbReference type="SUPFAM" id="SSF53474">
    <property type="entry name" value="alpha/beta-Hydrolases"/>
    <property type="match status" value="1"/>
</dbReference>
<dbReference type="InterPro" id="IPR029058">
    <property type="entry name" value="AB_hydrolase_fold"/>
</dbReference>
<sequence length="161" mass="18431">MGLINICCTLAISILFINSLNAYEIRRPAFYDKFKNLGNAPGSIYDYEDMTVPEIIQSFGYPAEVHHVTTEDGYILELHRIPYGVNGPSEEVRPVAFLQHGLLTYIMADAGYDVWLNNVRGNVFSKNHTTLDPHVDKEEFWAFTSCYLHFKDSYTRLTLLT</sequence>
<comment type="caution">
    <text evidence="3">The sequence shown here is derived from an EMBL/GenBank/DDBJ whole genome shotgun (WGS) entry which is preliminary data.</text>
</comment>
<reference evidence="3 4" key="1">
    <citation type="journal article" date="2019" name="PLoS Biol.">
        <title>Sex chromosomes control vertical transmission of feminizing Wolbachia symbionts in an isopod.</title>
        <authorList>
            <person name="Becking T."/>
            <person name="Chebbi M.A."/>
            <person name="Giraud I."/>
            <person name="Moumen B."/>
            <person name="Laverre T."/>
            <person name="Caubet Y."/>
            <person name="Peccoud J."/>
            <person name="Gilbert C."/>
            <person name="Cordaux R."/>
        </authorList>
    </citation>
    <scope>NUCLEOTIDE SEQUENCE [LARGE SCALE GENOMIC DNA]</scope>
    <source>
        <strain evidence="3">ANa2</strain>
        <tissue evidence="3">Whole body excluding digestive tract and cuticle</tissue>
    </source>
</reference>
<feature type="chain" id="PRO_5024410852" evidence="1">
    <location>
        <begin position="23"/>
        <end position="161"/>
    </location>
</feature>
<dbReference type="PANTHER" id="PTHR11005">
    <property type="entry name" value="LYSOSOMAL ACID LIPASE-RELATED"/>
    <property type="match status" value="1"/>
</dbReference>
<dbReference type="InterPro" id="IPR006693">
    <property type="entry name" value="AB_hydrolase_lipase"/>
</dbReference>
<organism evidence="3 4">
    <name type="scientific">Armadillidium nasatum</name>
    <dbReference type="NCBI Taxonomy" id="96803"/>
    <lineage>
        <taxon>Eukaryota</taxon>
        <taxon>Metazoa</taxon>
        <taxon>Ecdysozoa</taxon>
        <taxon>Arthropoda</taxon>
        <taxon>Crustacea</taxon>
        <taxon>Multicrustacea</taxon>
        <taxon>Malacostraca</taxon>
        <taxon>Eumalacostraca</taxon>
        <taxon>Peracarida</taxon>
        <taxon>Isopoda</taxon>
        <taxon>Oniscidea</taxon>
        <taxon>Crinocheta</taxon>
        <taxon>Armadillidiidae</taxon>
        <taxon>Armadillidium</taxon>
    </lineage>
</organism>
<evidence type="ECO:0000256" key="1">
    <source>
        <dbReference type="SAM" id="SignalP"/>
    </source>
</evidence>
<protein>
    <submittedName>
        <fullName evidence="3">Lipase member M</fullName>
    </submittedName>
</protein>
<dbReference type="Gene3D" id="3.40.50.1820">
    <property type="entry name" value="alpha/beta hydrolase"/>
    <property type="match status" value="1"/>
</dbReference>
<name>A0A5N5T0D3_9CRUS</name>
<dbReference type="OrthoDB" id="6777020at2759"/>
<keyword evidence="4" id="KW-1185">Reference proteome</keyword>
<dbReference type="Pfam" id="PF04083">
    <property type="entry name" value="Abhydro_lipase"/>
    <property type="match status" value="1"/>
</dbReference>
<dbReference type="Proteomes" id="UP000326759">
    <property type="component" value="Unassembled WGS sequence"/>
</dbReference>
<keyword evidence="1" id="KW-0732">Signal</keyword>
<dbReference type="GO" id="GO:0006629">
    <property type="term" value="P:lipid metabolic process"/>
    <property type="evidence" value="ECO:0007669"/>
    <property type="project" value="InterPro"/>
</dbReference>